<dbReference type="Pfam" id="PF03514">
    <property type="entry name" value="GRAS"/>
    <property type="match status" value="1"/>
</dbReference>
<keyword evidence="2" id="KW-0805">Transcription regulation</keyword>
<feature type="region of interest" description="Disordered" evidence="6">
    <location>
        <begin position="429"/>
        <end position="450"/>
    </location>
</feature>
<keyword evidence="4" id="KW-0539">Nucleus</keyword>
<dbReference type="Proteomes" id="UP001459277">
    <property type="component" value="Unassembled WGS sequence"/>
</dbReference>
<feature type="region of interest" description="Disordered" evidence="6">
    <location>
        <begin position="1"/>
        <end position="20"/>
    </location>
</feature>
<feature type="region of interest" description="Disordered" evidence="6">
    <location>
        <begin position="62"/>
        <end position="132"/>
    </location>
</feature>
<evidence type="ECO:0000256" key="6">
    <source>
        <dbReference type="SAM" id="MobiDB-lite"/>
    </source>
</evidence>
<comment type="similarity">
    <text evidence="5">Belongs to the GRAS family.</text>
</comment>
<feature type="compositionally biased region" description="Polar residues" evidence="6">
    <location>
        <begin position="359"/>
        <end position="373"/>
    </location>
</feature>
<gene>
    <name evidence="7" type="ORF">SO802_034184</name>
</gene>
<evidence type="ECO:0000256" key="3">
    <source>
        <dbReference type="ARBA" id="ARBA00023163"/>
    </source>
</evidence>
<comment type="caution">
    <text evidence="7">The sequence shown here is derived from an EMBL/GenBank/DDBJ whole genome shotgun (WGS) entry which is preliminary data.</text>
</comment>
<dbReference type="PANTHER" id="PTHR31636">
    <property type="entry name" value="OSJNBA0084A10.13 PROTEIN-RELATED"/>
    <property type="match status" value="1"/>
</dbReference>
<protein>
    <recommendedName>
        <fullName evidence="9">Scarecrow-like protein 6</fullName>
    </recommendedName>
</protein>
<evidence type="ECO:0000313" key="8">
    <source>
        <dbReference type="Proteomes" id="UP001459277"/>
    </source>
</evidence>
<dbReference type="PROSITE" id="PS50985">
    <property type="entry name" value="GRAS"/>
    <property type="match status" value="1"/>
</dbReference>
<organism evidence="7 8">
    <name type="scientific">Lithocarpus litseifolius</name>
    <dbReference type="NCBI Taxonomy" id="425828"/>
    <lineage>
        <taxon>Eukaryota</taxon>
        <taxon>Viridiplantae</taxon>
        <taxon>Streptophyta</taxon>
        <taxon>Embryophyta</taxon>
        <taxon>Tracheophyta</taxon>
        <taxon>Spermatophyta</taxon>
        <taxon>Magnoliopsida</taxon>
        <taxon>eudicotyledons</taxon>
        <taxon>Gunneridae</taxon>
        <taxon>Pentapetalae</taxon>
        <taxon>rosids</taxon>
        <taxon>fabids</taxon>
        <taxon>Fagales</taxon>
        <taxon>Fagaceae</taxon>
        <taxon>Lithocarpus</taxon>
    </lineage>
</organism>
<name>A0AAW2BI63_9ROSI</name>
<dbReference type="AlphaFoldDB" id="A0AAW2BI63"/>
<feature type="region of interest" description="SAW" evidence="5">
    <location>
        <begin position="746"/>
        <end position="817"/>
    </location>
</feature>
<keyword evidence="3" id="KW-0804">Transcription</keyword>
<comment type="subcellular location">
    <subcellularLocation>
        <location evidence="1">Nucleus</location>
    </subcellularLocation>
</comment>
<feature type="compositionally biased region" description="Gly residues" evidence="6">
    <location>
        <begin position="96"/>
        <end position="112"/>
    </location>
</feature>
<comment type="caution">
    <text evidence="5">Lacks conserved residue(s) required for the propagation of feature annotation.</text>
</comment>
<evidence type="ECO:0000256" key="5">
    <source>
        <dbReference type="PROSITE-ProRule" id="PRU01191"/>
    </source>
</evidence>
<feature type="region of interest" description="Disordered" evidence="6">
    <location>
        <begin position="359"/>
        <end position="382"/>
    </location>
</feature>
<dbReference type="EMBL" id="JAZDWU010000012">
    <property type="protein sequence ID" value="KAK9984659.1"/>
    <property type="molecule type" value="Genomic_DNA"/>
</dbReference>
<feature type="compositionally biased region" description="Low complexity" evidence="6">
    <location>
        <begin position="62"/>
        <end position="71"/>
    </location>
</feature>
<feature type="short sequence motif" description="VHIID" evidence="5">
    <location>
        <begin position="564"/>
        <end position="568"/>
    </location>
</feature>
<evidence type="ECO:0000256" key="2">
    <source>
        <dbReference type="ARBA" id="ARBA00023015"/>
    </source>
</evidence>
<keyword evidence="8" id="KW-1185">Reference proteome</keyword>
<dbReference type="GO" id="GO:0005634">
    <property type="term" value="C:nucleus"/>
    <property type="evidence" value="ECO:0007669"/>
    <property type="project" value="UniProtKB-SubCell"/>
</dbReference>
<evidence type="ECO:0008006" key="9">
    <source>
        <dbReference type="Google" id="ProtNLM"/>
    </source>
</evidence>
<evidence type="ECO:0000256" key="4">
    <source>
        <dbReference type="ARBA" id="ARBA00023242"/>
    </source>
</evidence>
<feature type="region of interest" description="VHIID" evidence="5">
    <location>
        <begin position="533"/>
        <end position="598"/>
    </location>
</feature>
<accession>A0AAW2BI63</accession>
<evidence type="ECO:0000313" key="7">
    <source>
        <dbReference type="EMBL" id="KAK9984659.1"/>
    </source>
</evidence>
<evidence type="ECO:0000256" key="1">
    <source>
        <dbReference type="ARBA" id="ARBA00004123"/>
    </source>
</evidence>
<dbReference type="InterPro" id="IPR005202">
    <property type="entry name" value="TF_GRAS"/>
</dbReference>
<proteinExistence type="inferred from homology"/>
<reference evidence="7 8" key="1">
    <citation type="submission" date="2024-01" db="EMBL/GenBank/DDBJ databases">
        <title>A telomere-to-telomere, gap-free genome of sweet tea (Lithocarpus litseifolius).</title>
        <authorList>
            <person name="Zhou J."/>
        </authorList>
    </citation>
    <scope>NUCLEOTIDE SEQUENCE [LARGE SCALE GENOMIC DNA]</scope>
    <source>
        <strain evidence="7">Zhou-2022a</strain>
        <tissue evidence="7">Leaf</tissue>
    </source>
</reference>
<sequence>MKKHQKKKSESTPLESMRGMPFQLQGKGVFEIASFTPICSWNSNNKKEELLDFANNNFNFNSNNHNNNNNNEPSSVLHMRRSPSPPTSASTLSSSFGGGGSTDNTAGGGGGVAATLPTDPSPGPDPTRKDEWASELQPIPSGLTGGGERCGLGGLEDWETMLSETAASPSQDHSLLRWIAGDVDDSSFGLKQLLQSGNNSNTNPLDLDGNAGLGIVDQGPGVFDPIIGGGNVNASINNHNPNLAYPASGFSNYNNSSNGRIGGGTTIVPSSSGVLNCKVSSVGLNSNNNNCFSTNNSLPLPVTLPPGVIYQQQHQQFEVPDEKPQILNPQMLMNQQQQQQSQHPQSPNFFLPLPFAQQEQHLPQPQPKRQNSGGLDPITQIPKPPFVDPGHEFLLRKHQQLQHQHMGFSPGVQFVPQHLQQKPLMVPKQKMGPGEELAQHHHQQQQQQQQQQLALLDQLYKAAECIGTGNFSHAQGILARLNHQLSPVGKPLHRAAFYFKEALQLLLLMNNPVTSPPPRSPTPFDVIFKMGAYKVFSEVSPLIQFVNFTCNQALLEALSDVDRIHIVDFDIGFGAQWASFMQELPVRNRGAPSLKITALASPSTHHPVELGLMRENLTQFANEIGISFELEVVNFDCLDQTSYTLPILRAAENEAVAVNFPIWSSSNQPAALPSLLRFVKQLSPKIMVSLDRGCDRTDLPFPQHVLQALQSYINLLESLDAVNVTSDAVNKIERFLLQPKIESTVLGRLRGPEKMPLWKTLFASAGFSPVIFSNFTETQAECVVKRTPVRGFHVEKRQSSLVLCWQRRELISASAWRC</sequence>